<evidence type="ECO:0000313" key="2">
    <source>
        <dbReference type="EMBL" id="KAA6401541.1"/>
    </source>
</evidence>
<comment type="caution">
    <text evidence="2">The sequence shown here is derived from an EMBL/GenBank/DDBJ whole genome shotgun (WGS) entry which is preliminary data.</text>
</comment>
<accession>A0A5J4X2R8</accession>
<gene>
    <name evidence="2" type="ORF">EZS28_002937</name>
</gene>
<evidence type="ECO:0000256" key="1">
    <source>
        <dbReference type="SAM" id="MobiDB-lite"/>
    </source>
</evidence>
<dbReference type="AlphaFoldDB" id="A0A5J4X2R8"/>
<dbReference type="EMBL" id="SNRW01000374">
    <property type="protein sequence ID" value="KAA6401541.1"/>
    <property type="molecule type" value="Genomic_DNA"/>
</dbReference>
<sequence>MSRFVMPLNGPLLPYGSVLQYPAKVRVLPPPPSLEKKENVHPTVNSTKGGPEHNLTASAKGSPEHHLSASAKEFKAGKFHFTQHQAVNTTIPTPTNEQSTNAPTLNQKIEQSNSGMAVISVDQNGPNQTNIPLQNDKAVLSQLPPPPPPPPLQYEPQQMISDYQPPYYPIQPQIPFQDGMIDDYSIHYNQGLLQDRFQQLYINQRPYQNQQSFNRNPIQLDYFQPQTQQFSYEPKVIKDQRKRLAQEKRKAAFKLLPPEGPWGGEYPKLEPLFQNKPRIPIIIEKKDAKILSENEGELSSEVNNLNIQQELGDQMKLISDQDQEIKTESGSAVMNAEDINSFKQKAFGIQQVGAHPRLKEITSDHDRFTVSMKAINLFEYYLDLFPGLKLDNKRFRAKVLPSLNMATMTAWLSNNIFKDNVYLDLKLLSQGDLAYIFAGATVEFEIIINERPRSFFCGINPNIVYSNE</sequence>
<evidence type="ECO:0000313" key="3">
    <source>
        <dbReference type="Proteomes" id="UP000324800"/>
    </source>
</evidence>
<organism evidence="2 3">
    <name type="scientific">Streblomastix strix</name>
    <dbReference type="NCBI Taxonomy" id="222440"/>
    <lineage>
        <taxon>Eukaryota</taxon>
        <taxon>Metamonada</taxon>
        <taxon>Preaxostyla</taxon>
        <taxon>Oxymonadida</taxon>
        <taxon>Streblomastigidae</taxon>
        <taxon>Streblomastix</taxon>
    </lineage>
</organism>
<reference evidence="2 3" key="1">
    <citation type="submission" date="2019-03" db="EMBL/GenBank/DDBJ databases">
        <title>Single cell metagenomics reveals metabolic interactions within the superorganism composed of flagellate Streblomastix strix and complex community of Bacteroidetes bacteria on its surface.</title>
        <authorList>
            <person name="Treitli S.C."/>
            <person name="Kolisko M."/>
            <person name="Husnik F."/>
            <person name="Keeling P."/>
            <person name="Hampl V."/>
        </authorList>
    </citation>
    <scope>NUCLEOTIDE SEQUENCE [LARGE SCALE GENOMIC DNA]</scope>
    <source>
        <strain evidence="2">ST1C</strain>
    </source>
</reference>
<proteinExistence type="predicted"/>
<dbReference type="Proteomes" id="UP000324800">
    <property type="component" value="Unassembled WGS sequence"/>
</dbReference>
<protein>
    <submittedName>
        <fullName evidence="2">Uncharacterized protein</fullName>
    </submittedName>
</protein>
<feature type="region of interest" description="Disordered" evidence="1">
    <location>
        <begin position="30"/>
        <end position="67"/>
    </location>
</feature>
<name>A0A5J4X2R8_9EUKA</name>